<feature type="transmembrane region" description="Helical" evidence="12">
    <location>
        <begin position="51"/>
        <end position="75"/>
    </location>
</feature>
<dbReference type="PROSITE" id="PS00943">
    <property type="entry name" value="UBIA"/>
    <property type="match status" value="1"/>
</dbReference>
<evidence type="ECO:0000256" key="3">
    <source>
        <dbReference type="ARBA" id="ARBA00005985"/>
    </source>
</evidence>
<dbReference type="HAMAP" id="MF_01635">
    <property type="entry name" value="UbiA"/>
    <property type="match status" value="1"/>
</dbReference>
<evidence type="ECO:0000256" key="2">
    <source>
        <dbReference type="ARBA" id="ARBA00004141"/>
    </source>
</evidence>
<evidence type="ECO:0000313" key="15">
    <source>
        <dbReference type="Proteomes" id="UP000199169"/>
    </source>
</evidence>
<dbReference type="AlphaFoldDB" id="A0A1A8XJF8"/>
<dbReference type="PANTHER" id="PTHR11048:SF28">
    <property type="entry name" value="4-HYDROXYBENZOATE POLYPRENYLTRANSFERASE, MITOCHONDRIAL"/>
    <property type="match status" value="1"/>
</dbReference>
<comment type="pathway">
    <text evidence="12">Cofactor biosynthesis; ubiquinone biosynthesis.</text>
</comment>
<keyword evidence="10 12" id="KW-1133">Transmembrane helix</keyword>
<evidence type="ECO:0000256" key="6">
    <source>
        <dbReference type="ARBA" id="ARBA00022679"/>
    </source>
</evidence>
<evidence type="ECO:0000256" key="8">
    <source>
        <dbReference type="ARBA" id="ARBA00022692"/>
    </source>
</evidence>
<dbReference type="NCBIfam" id="TIGR01474">
    <property type="entry name" value="ubiA_proteo"/>
    <property type="match status" value="1"/>
</dbReference>
<dbReference type="UniPathway" id="UPA00232"/>
<dbReference type="InterPro" id="IPR006370">
    <property type="entry name" value="HB_polyprenyltransferase-like"/>
</dbReference>
<evidence type="ECO:0000256" key="1">
    <source>
        <dbReference type="ARBA" id="ARBA00001946"/>
    </source>
</evidence>
<feature type="transmembrane region" description="Helical" evidence="12">
    <location>
        <begin position="96"/>
        <end position="116"/>
    </location>
</feature>
<comment type="catalytic activity">
    <reaction evidence="12">
        <text>all-trans-octaprenyl diphosphate + 4-hydroxybenzoate = 4-hydroxy-3-(all-trans-octaprenyl)benzoate + diphosphate</text>
        <dbReference type="Rhea" id="RHEA:27782"/>
        <dbReference type="ChEBI" id="CHEBI:1617"/>
        <dbReference type="ChEBI" id="CHEBI:17879"/>
        <dbReference type="ChEBI" id="CHEBI:33019"/>
        <dbReference type="ChEBI" id="CHEBI:57711"/>
        <dbReference type="EC" id="2.5.1.39"/>
    </reaction>
</comment>
<feature type="transmembrane region" description="Helical" evidence="12">
    <location>
        <begin position="176"/>
        <end position="195"/>
    </location>
</feature>
<dbReference type="FunFam" id="1.20.120.1780:FF:000001">
    <property type="entry name" value="4-hydroxybenzoate octaprenyltransferase"/>
    <property type="match status" value="1"/>
</dbReference>
<dbReference type="Proteomes" id="UP000199169">
    <property type="component" value="Unassembled WGS sequence"/>
</dbReference>
<keyword evidence="8 12" id="KW-0812">Transmembrane</keyword>
<comment type="function">
    <text evidence="12">Catalyzes the prenylation of para-hydroxybenzoate (PHB) with an all-trans polyprenyl group. Mediates the second step in the final reaction sequence of ubiquinone-8 (UQ-8) biosynthesis, which is the condensation of the polyisoprenoid side chain with PHB, generating the first membrane-bound Q intermediate 3-octaprenyl-4-hydroxybenzoate.</text>
</comment>
<dbReference type="InterPro" id="IPR000537">
    <property type="entry name" value="UbiA_prenyltransferase"/>
</dbReference>
<dbReference type="EC" id="2.5.1.39" evidence="12 13"/>
<evidence type="ECO:0000256" key="11">
    <source>
        <dbReference type="ARBA" id="ARBA00023136"/>
    </source>
</evidence>
<evidence type="ECO:0000256" key="4">
    <source>
        <dbReference type="ARBA" id="ARBA00022475"/>
    </source>
</evidence>
<feature type="transmembrane region" description="Helical" evidence="12">
    <location>
        <begin position="216"/>
        <end position="235"/>
    </location>
</feature>
<comment type="cofactor">
    <cofactor evidence="1 12">
        <name>Mg(2+)</name>
        <dbReference type="ChEBI" id="CHEBI:18420"/>
    </cofactor>
</comment>
<dbReference type="GO" id="GO:0008412">
    <property type="term" value="F:4-hydroxybenzoate polyprenyltransferase activity"/>
    <property type="evidence" value="ECO:0007669"/>
    <property type="project" value="UniProtKB-UniRule"/>
</dbReference>
<keyword evidence="7 12" id="KW-0831">Ubiquinone biosynthesis</keyword>
<dbReference type="Gene3D" id="1.20.120.1780">
    <property type="entry name" value="UbiA prenyltransferase"/>
    <property type="match status" value="1"/>
</dbReference>
<name>A0A1A8XJF8_9PROT</name>
<dbReference type="CDD" id="cd13959">
    <property type="entry name" value="PT_UbiA_COQ2"/>
    <property type="match status" value="1"/>
</dbReference>
<dbReference type="STRING" id="1860102.ACCAA_200081"/>
<feature type="transmembrane region" description="Helical" evidence="12">
    <location>
        <begin position="122"/>
        <end position="138"/>
    </location>
</feature>
<reference evidence="14 15" key="1">
    <citation type="submission" date="2016-06" db="EMBL/GenBank/DDBJ databases">
        <authorList>
            <person name="Kjaerup R.B."/>
            <person name="Dalgaard T.S."/>
            <person name="Juul-Madsen H.R."/>
        </authorList>
    </citation>
    <scope>NUCLEOTIDE SEQUENCE [LARGE SCALE GENOMIC DNA]</scope>
    <source>
        <strain evidence="14">3</strain>
    </source>
</reference>
<dbReference type="Gene3D" id="1.10.357.140">
    <property type="entry name" value="UbiA prenyltransferase"/>
    <property type="match status" value="1"/>
</dbReference>
<dbReference type="Pfam" id="PF01040">
    <property type="entry name" value="UbiA"/>
    <property type="match status" value="1"/>
</dbReference>
<comment type="similarity">
    <text evidence="3 12">Belongs to the UbiA prenyltransferase family.</text>
</comment>
<dbReference type="FunFam" id="1.10.357.140:FF:000002">
    <property type="entry name" value="4-hydroxybenzoate octaprenyltransferase"/>
    <property type="match status" value="1"/>
</dbReference>
<keyword evidence="4 12" id="KW-1003">Cell membrane</keyword>
<keyword evidence="6 12" id="KW-0808">Transferase</keyword>
<dbReference type="InterPro" id="IPR030470">
    <property type="entry name" value="UbiA_prenylTrfase_CS"/>
</dbReference>
<dbReference type="InterPro" id="IPR044878">
    <property type="entry name" value="UbiA_sf"/>
</dbReference>
<sequence>MTVMGISGDKLRERLDLYERLMRLDRPIGILLLLWPTLWALWLSARGAPHGLVVWIFVLGTVLMRSAGCVINDVADRKFDAHVERTRNRPLAAGQVSVREALLLASLLAGCAFALVLLLQSWLLIGLSVAALLLAASYPFTKRFLAVPQAYLGVAFGFGVPMAYAAQLDTVPPEAWWLLLANVFWAIAYDTEYAMVDRADDLRIGIRTSAITFGKADVAAVMFCYTLALGLIGAIGYRIGLGGWFCAGLLSAAAIAAYHYTLIRERNPERCFKAFLHNNWLGASVFAGIAVDFLFAKGFLA</sequence>
<evidence type="ECO:0000256" key="5">
    <source>
        <dbReference type="ARBA" id="ARBA00022519"/>
    </source>
</evidence>
<keyword evidence="5 12" id="KW-0997">Cell inner membrane</keyword>
<keyword evidence="9 12" id="KW-0460">Magnesium</keyword>
<feature type="transmembrane region" description="Helical" evidence="12">
    <location>
        <begin position="280"/>
        <end position="300"/>
    </location>
</feature>
<evidence type="ECO:0000256" key="7">
    <source>
        <dbReference type="ARBA" id="ARBA00022688"/>
    </source>
</evidence>
<dbReference type="PANTHER" id="PTHR11048">
    <property type="entry name" value="PRENYLTRANSFERASES"/>
    <property type="match status" value="1"/>
</dbReference>
<accession>A0A1A8XJF8</accession>
<evidence type="ECO:0000256" key="9">
    <source>
        <dbReference type="ARBA" id="ARBA00022842"/>
    </source>
</evidence>
<evidence type="ECO:0000256" key="12">
    <source>
        <dbReference type="HAMAP-Rule" id="MF_01635"/>
    </source>
</evidence>
<dbReference type="GO" id="GO:0005886">
    <property type="term" value="C:plasma membrane"/>
    <property type="evidence" value="ECO:0007669"/>
    <property type="project" value="UniProtKB-SubCell"/>
</dbReference>
<feature type="transmembrane region" description="Helical" evidence="12">
    <location>
        <begin position="145"/>
        <end position="164"/>
    </location>
</feature>
<proteinExistence type="inferred from homology"/>
<evidence type="ECO:0000256" key="10">
    <source>
        <dbReference type="ARBA" id="ARBA00022989"/>
    </source>
</evidence>
<comment type="subcellular location">
    <subcellularLocation>
        <location evidence="12">Cell inner membrane</location>
        <topology evidence="12">Multi-pass membrane protein</topology>
    </subcellularLocation>
    <subcellularLocation>
        <location evidence="2">Membrane</location>
        <topology evidence="2">Multi-pass membrane protein</topology>
    </subcellularLocation>
</comment>
<keyword evidence="11 12" id="KW-0472">Membrane</keyword>
<feature type="transmembrane region" description="Helical" evidence="12">
    <location>
        <begin position="241"/>
        <end position="260"/>
    </location>
</feature>
<evidence type="ECO:0000256" key="13">
    <source>
        <dbReference type="NCBIfam" id="TIGR01474"/>
    </source>
</evidence>
<dbReference type="GO" id="GO:0006744">
    <property type="term" value="P:ubiquinone biosynthetic process"/>
    <property type="evidence" value="ECO:0007669"/>
    <property type="project" value="UniProtKB-UniRule"/>
</dbReference>
<protein>
    <recommendedName>
        <fullName evidence="12 13">4-hydroxybenzoate octaprenyltransferase</fullName>
        <ecNumber evidence="12 13">2.5.1.39</ecNumber>
    </recommendedName>
    <alternativeName>
        <fullName evidence="12">4-HB polyprenyltransferase</fullName>
    </alternativeName>
</protein>
<dbReference type="InterPro" id="IPR039653">
    <property type="entry name" value="Prenyltransferase"/>
</dbReference>
<gene>
    <name evidence="12 14" type="primary">ubiA</name>
    <name evidence="14" type="ORF">ACCAA_200081</name>
</gene>
<feature type="transmembrane region" description="Helical" evidence="12">
    <location>
        <begin position="28"/>
        <end position="45"/>
    </location>
</feature>
<dbReference type="EMBL" id="FLQX01000095">
    <property type="protein sequence ID" value="SBT05319.1"/>
    <property type="molecule type" value="Genomic_DNA"/>
</dbReference>
<organism evidence="14 15">
    <name type="scientific">Candidatus Accumulibacter aalborgensis</name>
    <dbReference type="NCBI Taxonomy" id="1860102"/>
    <lineage>
        <taxon>Bacteria</taxon>
        <taxon>Pseudomonadati</taxon>
        <taxon>Pseudomonadota</taxon>
        <taxon>Betaproteobacteria</taxon>
        <taxon>Candidatus Accumulibacter</taxon>
    </lineage>
</organism>
<keyword evidence="15" id="KW-1185">Reference proteome</keyword>
<evidence type="ECO:0000313" key="14">
    <source>
        <dbReference type="EMBL" id="SBT05319.1"/>
    </source>
</evidence>